<keyword evidence="1" id="KW-0812">Transmembrane</keyword>
<keyword evidence="1" id="KW-0472">Membrane</keyword>
<keyword evidence="1" id="KW-1133">Transmembrane helix</keyword>
<feature type="transmembrane region" description="Helical" evidence="1">
    <location>
        <begin position="13"/>
        <end position="30"/>
    </location>
</feature>
<evidence type="ECO:0000313" key="2">
    <source>
        <dbReference type="EMBL" id="CAN61939.1"/>
    </source>
</evidence>
<reference evidence="2" key="1">
    <citation type="journal article" date="2007" name="PLoS ONE">
        <title>The first genome sequence of an elite grapevine cultivar (Pinot noir Vitis vinifera L.): coping with a highly heterozygous genome.</title>
        <authorList>
            <person name="Velasco R."/>
            <person name="Zharkikh A."/>
            <person name="Troggio M."/>
            <person name="Cartwright D.A."/>
            <person name="Cestaro A."/>
            <person name="Pruss D."/>
            <person name="Pindo M."/>
            <person name="FitzGerald L.M."/>
            <person name="Vezzulli S."/>
            <person name="Reid J."/>
            <person name="Malacarne G."/>
            <person name="Iliev D."/>
            <person name="Coppola G."/>
            <person name="Wardell B."/>
            <person name="Micheletti D."/>
            <person name="Macalma T."/>
            <person name="Facci M."/>
            <person name="Mitchell J.T."/>
            <person name="Perazzolli M."/>
            <person name="Eldredge G."/>
            <person name="Gatto P."/>
            <person name="Oyzerski R."/>
            <person name="Moretto M."/>
            <person name="Gutin N."/>
            <person name="Stefanini M."/>
            <person name="Chen Y."/>
            <person name="Segala C."/>
            <person name="Davenport C."/>
            <person name="Dematte L."/>
            <person name="Mraz A."/>
            <person name="Battilana J."/>
            <person name="Stormo K."/>
            <person name="Costa F."/>
            <person name="Tao Q."/>
            <person name="Si-Ammour A."/>
            <person name="Harkins T."/>
            <person name="Lackey A."/>
            <person name="Perbost C."/>
            <person name="Taillon B."/>
            <person name="Stella A."/>
            <person name="Solovyev V."/>
            <person name="Fawcett J.A."/>
            <person name="Sterck L."/>
            <person name="Vandepoele K."/>
            <person name="Grando S.M."/>
            <person name="Toppo S."/>
            <person name="Moser C."/>
            <person name="Lanchbury J."/>
            <person name="Bogden R."/>
            <person name="Skolnick M."/>
            <person name="Sgaramella V."/>
            <person name="Bhatnagar S.K."/>
            <person name="Fontana P."/>
            <person name="Gutin A."/>
            <person name="Van de Peer Y."/>
            <person name="Salamini F."/>
            <person name="Viola R."/>
        </authorList>
    </citation>
    <scope>NUCLEOTIDE SEQUENCE</scope>
</reference>
<evidence type="ECO:0000256" key="1">
    <source>
        <dbReference type="SAM" id="Phobius"/>
    </source>
</evidence>
<dbReference type="EMBL" id="AM476503">
    <property type="protein sequence ID" value="CAN61939.1"/>
    <property type="molecule type" value="Genomic_DNA"/>
</dbReference>
<name>A5BZ65_VITVI</name>
<evidence type="ECO:0008006" key="3">
    <source>
        <dbReference type="Google" id="ProtNLM"/>
    </source>
</evidence>
<gene>
    <name evidence="2" type="ORF">VITISV_033832</name>
</gene>
<sequence length="139" mass="15840">MDKDVDMDEVEDMVAVQVVVNTILLIVVVLKKAQIIQEALEEAYILKKKPLKRHMLNKKPLKRLRYLKNCEILKSKTGFAIIAVYVDDLNLIGTLEELTRESEQQLLGYADAEYLSDPYKGFVPIGFIGKVFNKTVVVI</sequence>
<organism evidence="2">
    <name type="scientific">Vitis vinifera</name>
    <name type="common">Grape</name>
    <dbReference type="NCBI Taxonomy" id="29760"/>
    <lineage>
        <taxon>Eukaryota</taxon>
        <taxon>Viridiplantae</taxon>
        <taxon>Streptophyta</taxon>
        <taxon>Embryophyta</taxon>
        <taxon>Tracheophyta</taxon>
        <taxon>Spermatophyta</taxon>
        <taxon>Magnoliopsida</taxon>
        <taxon>eudicotyledons</taxon>
        <taxon>Gunneridae</taxon>
        <taxon>Pentapetalae</taxon>
        <taxon>rosids</taxon>
        <taxon>Vitales</taxon>
        <taxon>Vitaceae</taxon>
        <taxon>Viteae</taxon>
        <taxon>Vitis</taxon>
    </lineage>
</organism>
<protein>
    <recommendedName>
        <fullName evidence="3">Reverse transcriptase Ty1/copia-type domain-containing protein</fullName>
    </recommendedName>
</protein>
<dbReference type="AlphaFoldDB" id="A5BZ65"/>
<proteinExistence type="predicted"/>
<accession>A5BZ65</accession>